<dbReference type="InterPro" id="IPR016181">
    <property type="entry name" value="Acyl_CoA_acyltransferase"/>
</dbReference>
<protein>
    <recommendedName>
        <fullName evidence="2">N-acetyltransferase domain-containing protein</fullName>
    </recommendedName>
</protein>
<keyword evidence="4" id="KW-1185">Reference proteome</keyword>
<comment type="caution">
    <text evidence="3">The sequence shown here is derived from an EMBL/GenBank/DDBJ whole genome shotgun (WGS) entry which is preliminary data.</text>
</comment>
<accession>A0ABQ3PS31</accession>
<dbReference type="SUPFAM" id="SSF55729">
    <property type="entry name" value="Acyl-CoA N-acyltransferases (Nat)"/>
    <property type="match status" value="1"/>
</dbReference>
<evidence type="ECO:0000259" key="2">
    <source>
        <dbReference type="PROSITE" id="PS51186"/>
    </source>
</evidence>
<dbReference type="InterPro" id="IPR000182">
    <property type="entry name" value="GNAT_dom"/>
</dbReference>
<evidence type="ECO:0000256" key="1">
    <source>
        <dbReference type="SAM" id="MobiDB-lite"/>
    </source>
</evidence>
<organism evidence="3 4">
    <name type="scientific">Streptomyces hydrogenans</name>
    <dbReference type="NCBI Taxonomy" id="1873719"/>
    <lineage>
        <taxon>Bacteria</taxon>
        <taxon>Bacillati</taxon>
        <taxon>Actinomycetota</taxon>
        <taxon>Actinomycetes</taxon>
        <taxon>Kitasatosporales</taxon>
        <taxon>Streptomycetaceae</taxon>
        <taxon>Streptomyces</taxon>
    </lineage>
</organism>
<sequence length="205" mass="22183">MGRHPPGRGQWSDPYPFGGRRCAGRRRPTRTAERAGPGKRLTGGGRARLGARMSDLEGYGERLRVVPAEGDRELADWRAVHNAIIPTAVLSADEVRERAGRNRLEVAYLGGVAVGCSTVRPPDGETPAATVIARILPEYRRRGFGTALYERGLAHARTLSGEGVETVVLASNGEGLRFALARGFTELERYVLPGDTIPFVALRLA</sequence>
<dbReference type="EMBL" id="BNDW01000117">
    <property type="protein sequence ID" value="GHI27839.1"/>
    <property type="molecule type" value="Genomic_DNA"/>
</dbReference>
<dbReference type="Proteomes" id="UP001052739">
    <property type="component" value="Unassembled WGS sequence"/>
</dbReference>
<name>A0ABQ3PS31_9ACTN</name>
<proteinExistence type="predicted"/>
<dbReference type="Pfam" id="PF00583">
    <property type="entry name" value="Acetyltransf_1"/>
    <property type="match status" value="1"/>
</dbReference>
<dbReference type="CDD" id="cd04301">
    <property type="entry name" value="NAT_SF"/>
    <property type="match status" value="1"/>
</dbReference>
<feature type="domain" description="N-acetyltransferase" evidence="2">
    <location>
        <begin position="61"/>
        <end position="205"/>
    </location>
</feature>
<dbReference type="PROSITE" id="PS51186">
    <property type="entry name" value="GNAT"/>
    <property type="match status" value="1"/>
</dbReference>
<feature type="region of interest" description="Disordered" evidence="1">
    <location>
        <begin position="1"/>
        <end position="46"/>
    </location>
</feature>
<reference evidence="3" key="1">
    <citation type="submission" date="2024-05" db="EMBL/GenBank/DDBJ databases">
        <title>Whole genome shotgun sequence of Streptomyces hydrogenans NBRC 13475.</title>
        <authorList>
            <person name="Komaki H."/>
            <person name="Tamura T."/>
        </authorList>
    </citation>
    <scope>NUCLEOTIDE SEQUENCE</scope>
    <source>
        <strain evidence="3">NBRC 13475</strain>
    </source>
</reference>
<evidence type="ECO:0000313" key="3">
    <source>
        <dbReference type="EMBL" id="GHI27839.1"/>
    </source>
</evidence>
<evidence type="ECO:0000313" key="4">
    <source>
        <dbReference type="Proteomes" id="UP001052739"/>
    </source>
</evidence>
<dbReference type="Gene3D" id="3.40.630.30">
    <property type="match status" value="1"/>
</dbReference>
<gene>
    <name evidence="3" type="ORF">Shyd_92100</name>
</gene>